<reference evidence="17 18" key="1">
    <citation type="submission" date="2016-12" db="EMBL/GenBank/DDBJ databases">
        <title>Isolation and genomic insights into novel planktonic Zetaproteobacteria from stratified waters of the Chesapeake Bay.</title>
        <authorList>
            <person name="McAllister S.M."/>
            <person name="Kato S."/>
            <person name="Chan C.S."/>
            <person name="Chiu B.K."/>
            <person name="Field E.K."/>
        </authorList>
    </citation>
    <scope>NUCLEOTIDE SEQUENCE [LARGE SCALE GENOMIC DNA]</scope>
    <source>
        <strain evidence="17 18">CP-5</strain>
    </source>
</reference>
<gene>
    <name evidence="17" type="ORF">Ga0123461_2426</name>
</gene>
<feature type="transmembrane region" description="Helical" evidence="15">
    <location>
        <begin position="395"/>
        <end position="416"/>
    </location>
</feature>
<feature type="transmembrane region" description="Helical" evidence="15">
    <location>
        <begin position="556"/>
        <end position="578"/>
    </location>
</feature>
<keyword evidence="3" id="KW-1003">Cell membrane</keyword>
<evidence type="ECO:0000256" key="10">
    <source>
        <dbReference type="ARBA" id="ARBA00023134"/>
    </source>
</evidence>
<evidence type="ECO:0000256" key="11">
    <source>
        <dbReference type="ARBA" id="ARBA00023136"/>
    </source>
</evidence>
<dbReference type="AlphaFoldDB" id="A0A2K8L0I7"/>
<evidence type="ECO:0000256" key="6">
    <source>
        <dbReference type="ARBA" id="ARBA00022741"/>
    </source>
</evidence>
<keyword evidence="7 15" id="KW-1133">Transmembrane helix</keyword>
<feature type="transmembrane region" description="Helical" evidence="15">
    <location>
        <begin position="641"/>
        <end position="660"/>
    </location>
</feature>
<dbReference type="PANTHER" id="PTHR43185">
    <property type="entry name" value="FERROUS IRON TRANSPORT PROTEIN B"/>
    <property type="match status" value="1"/>
</dbReference>
<dbReference type="InterPro" id="IPR011640">
    <property type="entry name" value="Fe2_transport_prot_B_C"/>
</dbReference>
<keyword evidence="9" id="KW-0406">Ion transport</keyword>
<evidence type="ECO:0000256" key="9">
    <source>
        <dbReference type="ARBA" id="ARBA00023065"/>
    </source>
</evidence>
<keyword evidence="4 15" id="KW-0410">Iron transport</keyword>
<evidence type="ECO:0000256" key="7">
    <source>
        <dbReference type="ARBA" id="ARBA00022989"/>
    </source>
</evidence>
<dbReference type="InterPro" id="IPR003373">
    <property type="entry name" value="Fe2_transport_prot-B"/>
</dbReference>
<keyword evidence="8 15" id="KW-0408">Iron</keyword>
<dbReference type="InterPro" id="IPR050860">
    <property type="entry name" value="FeoB_GTPase"/>
</dbReference>
<feature type="transmembrane region" description="Helical" evidence="15">
    <location>
        <begin position="667"/>
        <end position="688"/>
    </location>
</feature>
<feature type="transmembrane region" description="Helical" evidence="15">
    <location>
        <begin position="497"/>
        <end position="519"/>
    </location>
</feature>
<proteinExistence type="inferred from homology"/>
<evidence type="ECO:0000259" key="16">
    <source>
        <dbReference type="PROSITE" id="PS51711"/>
    </source>
</evidence>
<dbReference type="Proteomes" id="UP000231701">
    <property type="component" value="Chromosome"/>
</dbReference>
<evidence type="ECO:0000256" key="8">
    <source>
        <dbReference type="ARBA" id="ARBA00023004"/>
    </source>
</evidence>
<keyword evidence="5 15" id="KW-0812">Transmembrane</keyword>
<name>A0A2K8L0I7_MARES</name>
<dbReference type="PANTHER" id="PTHR43185:SF1">
    <property type="entry name" value="FE(2+) TRANSPORTER FEOB"/>
    <property type="match status" value="1"/>
</dbReference>
<dbReference type="PROSITE" id="PS51711">
    <property type="entry name" value="G_FEOB"/>
    <property type="match status" value="1"/>
</dbReference>
<feature type="transmembrane region" description="Helical" evidence="15">
    <location>
        <begin position="334"/>
        <end position="357"/>
    </location>
</feature>
<evidence type="ECO:0000256" key="2">
    <source>
        <dbReference type="ARBA" id="ARBA00022448"/>
    </source>
</evidence>
<dbReference type="Pfam" id="PF02421">
    <property type="entry name" value="FeoB_N"/>
    <property type="match status" value="1"/>
</dbReference>
<dbReference type="NCBIfam" id="TIGR00437">
    <property type="entry name" value="feoB"/>
    <property type="match status" value="1"/>
</dbReference>
<dbReference type="Gene3D" id="3.40.50.300">
    <property type="entry name" value="P-loop containing nucleotide triphosphate hydrolases"/>
    <property type="match status" value="1"/>
</dbReference>
<keyword evidence="14" id="KW-0479">Metal-binding</keyword>
<organism evidence="17 18">
    <name type="scientific">Mariprofundus aestuarium</name>
    <dbReference type="NCBI Taxonomy" id="1921086"/>
    <lineage>
        <taxon>Bacteria</taxon>
        <taxon>Pseudomonadati</taxon>
        <taxon>Pseudomonadota</taxon>
        <taxon>Candidatius Mariprofundia</taxon>
        <taxon>Mariprofundales</taxon>
        <taxon>Mariprofundaceae</taxon>
        <taxon>Mariprofundus</taxon>
    </lineage>
</organism>
<dbReference type="GO" id="GO:0046872">
    <property type="term" value="F:metal ion binding"/>
    <property type="evidence" value="ECO:0007669"/>
    <property type="project" value="UniProtKB-KW"/>
</dbReference>
<dbReference type="Pfam" id="PF07670">
    <property type="entry name" value="Gate"/>
    <property type="match status" value="2"/>
</dbReference>
<dbReference type="GO" id="GO:0005525">
    <property type="term" value="F:GTP binding"/>
    <property type="evidence" value="ECO:0007669"/>
    <property type="project" value="UniProtKB-KW"/>
</dbReference>
<feature type="domain" description="FeoB-type G" evidence="16">
    <location>
        <begin position="35"/>
        <end position="216"/>
    </location>
</feature>
<evidence type="ECO:0000256" key="3">
    <source>
        <dbReference type="ARBA" id="ARBA00022475"/>
    </source>
</evidence>
<dbReference type="EMBL" id="CP018799">
    <property type="protein sequence ID" value="ATX80825.1"/>
    <property type="molecule type" value="Genomic_DNA"/>
</dbReference>
<evidence type="ECO:0000256" key="4">
    <source>
        <dbReference type="ARBA" id="ARBA00022496"/>
    </source>
</evidence>
<keyword evidence="2 15" id="KW-0813">Transport</keyword>
<dbReference type="GO" id="GO:0005886">
    <property type="term" value="C:plasma membrane"/>
    <property type="evidence" value="ECO:0007669"/>
    <property type="project" value="UniProtKB-SubCell"/>
</dbReference>
<keyword evidence="10 13" id="KW-0342">GTP-binding</keyword>
<comment type="subcellular location">
    <subcellularLocation>
        <location evidence="15">Cell inner membrane</location>
        <topology evidence="15">Multi-pass membrane protein</topology>
    </subcellularLocation>
    <subcellularLocation>
        <location evidence="1">Cell membrane</location>
        <topology evidence="1">Multi-pass membrane protein</topology>
    </subcellularLocation>
</comment>
<feature type="binding site" evidence="13">
    <location>
        <begin position="42"/>
        <end position="49"/>
    </location>
    <ligand>
        <name>GTP</name>
        <dbReference type="ChEBI" id="CHEBI:37565"/>
        <label>1</label>
    </ligand>
</feature>
<evidence type="ECO:0000256" key="12">
    <source>
        <dbReference type="NCBIfam" id="TIGR00437"/>
    </source>
</evidence>
<comment type="similarity">
    <text evidence="15">Belongs to the TRAFAC class TrmE-Era-EngA-EngB-Septin-like GTPase superfamily. FeoB GTPase (TC 9.A.8) family.</text>
</comment>
<protein>
    <recommendedName>
        <fullName evidence="12 15">Ferrous iron transport protein B</fullName>
    </recommendedName>
</protein>
<dbReference type="InterPro" id="IPR027417">
    <property type="entry name" value="P-loop_NTPase"/>
</dbReference>
<feature type="transmembrane region" description="Helical" evidence="15">
    <location>
        <begin position="470"/>
        <end position="491"/>
    </location>
</feature>
<keyword evidence="18" id="KW-1185">Reference proteome</keyword>
<keyword evidence="6 13" id="KW-0547">Nucleotide-binding</keyword>
<evidence type="ECO:0000256" key="13">
    <source>
        <dbReference type="PIRSR" id="PIRSR603373-1"/>
    </source>
</evidence>
<sequence length="695" mass="76146">MLFIDLSLNPVLNTHDSDISHPVTLHNHVFRGANRLRVALVGQHNSGKSTIFHAVASTSYRTGKLAGTHKPYAECPVQIGVDEIHLVDLPDLQSLRNLSGDDLEALKYLLWGDARPLVSRHERSEPPVPFSRPDVLVYVIDASALQQSLELALELPELGLPVVVALNMMDEAHRKGVEIDIEGLAEKLGVPVIPTVALKGHGLTELFNKVLNCARKRSCPLPQSPNPHIMEWASKMQHNVDLPEIQNAFAMPKNQLTMHLLEADSYFMHELESHFPDALAKVKALQNEALEELPRALSEEVEADRHHRAACLFESVAKLMHKPKVSWEERLDMLFLHPSWGLVGSLTVFAAVLFMVFEVSTTLDAMSAARLADMVSSWQPDTAAGVVGRAVIDGLIGLVGIVVPYMLPLLLMLVALEESGIMHRIAFVVDRFFHAIGLHGKVAVPFLLGLGCNVPGIAATKGLTSGRDRVVSSLLITFVPCSARSAIVLALGAKYLGVMGVFLLFALSLLVIAILGRLLSHRYPEISPGIIQEIPSYAWPKWRPLLHSTWNRSSDILTIVTPLLVGGSVILALLQYFGADAWINTALAPITYWMLGLPVVLGVPILFGVLRKELSLVMIYQALGTFEVGLAMDWIQITTFLVFLLFYIPCISTFAVMLKVIGRKEALFSIALSIGVALITAVVVRLSLSGIENLL</sequence>
<dbReference type="KEGG" id="maes:Ga0123461_2426"/>
<evidence type="ECO:0000313" key="17">
    <source>
        <dbReference type="EMBL" id="ATX80825.1"/>
    </source>
</evidence>
<keyword evidence="11 15" id="KW-0472">Membrane</keyword>
<dbReference type="GO" id="GO:0015093">
    <property type="term" value="F:ferrous iron transmembrane transporter activity"/>
    <property type="evidence" value="ECO:0007669"/>
    <property type="project" value="UniProtKB-UniRule"/>
</dbReference>
<dbReference type="Pfam" id="PF07664">
    <property type="entry name" value="FeoB_C"/>
    <property type="match status" value="1"/>
</dbReference>
<evidence type="ECO:0000256" key="1">
    <source>
        <dbReference type="ARBA" id="ARBA00004651"/>
    </source>
</evidence>
<accession>A0A2K8L0I7</accession>
<evidence type="ECO:0000256" key="5">
    <source>
        <dbReference type="ARBA" id="ARBA00022692"/>
    </source>
</evidence>
<dbReference type="SUPFAM" id="SSF52540">
    <property type="entry name" value="P-loop containing nucleoside triphosphate hydrolases"/>
    <property type="match status" value="1"/>
</dbReference>
<keyword evidence="14" id="KW-0460">Magnesium</keyword>
<evidence type="ECO:0000256" key="14">
    <source>
        <dbReference type="PIRSR" id="PIRSR603373-2"/>
    </source>
</evidence>
<dbReference type="InterPro" id="IPR011642">
    <property type="entry name" value="Gate_dom"/>
</dbReference>
<feature type="binding site" evidence="14">
    <location>
        <position position="54"/>
    </location>
    <ligand>
        <name>Mg(2+)</name>
        <dbReference type="ChEBI" id="CHEBI:18420"/>
        <label>2</label>
    </ligand>
</feature>
<comment type="function">
    <text evidence="15">Probable transporter of a GTP-driven Fe(2+) uptake system.</text>
</comment>
<evidence type="ECO:0000256" key="15">
    <source>
        <dbReference type="RuleBase" id="RU362098"/>
    </source>
</evidence>
<feature type="binding site" evidence="13">
    <location>
        <begin position="167"/>
        <end position="170"/>
    </location>
    <ligand>
        <name>GTP</name>
        <dbReference type="ChEBI" id="CHEBI:37565"/>
        <label>1</label>
    </ligand>
</feature>
<feature type="transmembrane region" description="Helical" evidence="15">
    <location>
        <begin position="590"/>
        <end position="610"/>
    </location>
</feature>
<evidence type="ECO:0000313" key="18">
    <source>
        <dbReference type="Proteomes" id="UP000231701"/>
    </source>
</evidence>
<dbReference type="InterPro" id="IPR030389">
    <property type="entry name" value="G_FEOB_dom"/>
</dbReference>